<dbReference type="EMBL" id="AMZH03016810">
    <property type="protein sequence ID" value="RRT43939.1"/>
    <property type="molecule type" value="Genomic_DNA"/>
</dbReference>
<gene>
    <name evidence="2" type="ORF">B296_00050934</name>
</gene>
<evidence type="ECO:0000313" key="2">
    <source>
        <dbReference type="EMBL" id="RRT43939.1"/>
    </source>
</evidence>
<evidence type="ECO:0000313" key="3">
    <source>
        <dbReference type="Proteomes" id="UP000287651"/>
    </source>
</evidence>
<protein>
    <submittedName>
        <fullName evidence="2">Uncharacterized protein</fullName>
    </submittedName>
</protein>
<accession>A0A426XWQ4</accession>
<comment type="caution">
    <text evidence="2">The sequence shown here is derived from an EMBL/GenBank/DDBJ whole genome shotgun (WGS) entry which is preliminary data.</text>
</comment>
<proteinExistence type="predicted"/>
<feature type="region of interest" description="Disordered" evidence="1">
    <location>
        <begin position="113"/>
        <end position="143"/>
    </location>
</feature>
<sequence length="143" mass="16504">MYRLTGKLVCNTELYRPYETVHTGPPADQYVDCSLPDSTIEWGYFCPDFDRRRPLPGSINRGRWKKRAKKRKNLEIWCHSPSMISIRRCSPNTVDEMSPPPRLRQRGLGIMATSHPCGEKKRGDVAKASQPRGEKKMRFLLPT</sequence>
<reference evidence="2 3" key="1">
    <citation type="journal article" date="2014" name="Agronomy (Basel)">
        <title>A Draft Genome Sequence for Ensete ventricosum, the Drought-Tolerant Tree Against Hunger.</title>
        <authorList>
            <person name="Harrison J."/>
            <person name="Moore K.A."/>
            <person name="Paszkiewicz K."/>
            <person name="Jones T."/>
            <person name="Grant M."/>
            <person name="Ambacheew D."/>
            <person name="Muzemil S."/>
            <person name="Studholme D.J."/>
        </authorList>
    </citation>
    <scope>NUCLEOTIDE SEQUENCE [LARGE SCALE GENOMIC DNA]</scope>
</reference>
<dbReference type="Proteomes" id="UP000287651">
    <property type="component" value="Unassembled WGS sequence"/>
</dbReference>
<dbReference type="AlphaFoldDB" id="A0A426XWQ4"/>
<name>A0A426XWQ4_ENSVE</name>
<organism evidence="2 3">
    <name type="scientific">Ensete ventricosum</name>
    <name type="common">Abyssinian banana</name>
    <name type="synonym">Musa ensete</name>
    <dbReference type="NCBI Taxonomy" id="4639"/>
    <lineage>
        <taxon>Eukaryota</taxon>
        <taxon>Viridiplantae</taxon>
        <taxon>Streptophyta</taxon>
        <taxon>Embryophyta</taxon>
        <taxon>Tracheophyta</taxon>
        <taxon>Spermatophyta</taxon>
        <taxon>Magnoliopsida</taxon>
        <taxon>Liliopsida</taxon>
        <taxon>Zingiberales</taxon>
        <taxon>Musaceae</taxon>
        <taxon>Ensete</taxon>
    </lineage>
</organism>
<evidence type="ECO:0000256" key="1">
    <source>
        <dbReference type="SAM" id="MobiDB-lite"/>
    </source>
</evidence>